<sequence>MSKIAQKIGGMSESDELCLICGRKTKGFHCQVNSCRACRKCDLTKNITGKPICRYCRFKRCLEVGMTVDSANSETLPSVITTPEMPEKCVTVNYEFDGKSFLVNWDSLAESINEVLNIESHFIPNFGSTHLTEMQKFQIGLERLINYGKAKANVKHFNEGTINREEIVNFYLKYITFLCQILTSLNSFMKFSSKDKFLLFKNFWRGFRTFDRLYATFQHFGYETAETITLIDNQHISDISKQNFLLSVLTDKERESYLQLTTKSRETFIRNILIPFKQLRPTQMELGYLGFLLLWDVQNIPELGNDAIEVSNEQIDKASSEMHNYYTYELRLPNYALRLIKMNKLISECQKQTEERKQIVTMAQVFNLFNYDLIDCKILD</sequence>
<evidence type="ECO:0000313" key="1">
    <source>
        <dbReference type="Proteomes" id="UP000887580"/>
    </source>
</evidence>
<dbReference type="Proteomes" id="UP000887580">
    <property type="component" value="Unplaced"/>
</dbReference>
<evidence type="ECO:0000313" key="2">
    <source>
        <dbReference type="WBParaSite" id="PS1159_v2.g2586.t1"/>
    </source>
</evidence>
<accession>A0AC35G872</accession>
<name>A0AC35G872_9BILA</name>
<organism evidence="1 2">
    <name type="scientific">Panagrolaimus sp. PS1159</name>
    <dbReference type="NCBI Taxonomy" id="55785"/>
    <lineage>
        <taxon>Eukaryota</taxon>
        <taxon>Metazoa</taxon>
        <taxon>Ecdysozoa</taxon>
        <taxon>Nematoda</taxon>
        <taxon>Chromadorea</taxon>
        <taxon>Rhabditida</taxon>
        <taxon>Tylenchina</taxon>
        <taxon>Panagrolaimomorpha</taxon>
        <taxon>Panagrolaimoidea</taxon>
        <taxon>Panagrolaimidae</taxon>
        <taxon>Panagrolaimus</taxon>
    </lineage>
</organism>
<dbReference type="WBParaSite" id="PS1159_v2.g2586.t1">
    <property type="protein sequence ID" value="PS1159_v2.g2586.t1"/>
    <property type="gene ID" value="PS1159_v2.g2586"/>
</dbReference>
<reference evidence="2" key="1">
    <citation type="submission" date="2022-11" db="UniProtKB">
        <authorList>
            <consortium name="WormBaseParasite"/>
        </authorList>
    </citation>
    <scope>IDENTIFICATION</scope>
</reference>
<proteinExistence type="predicted"/>
<protein>
    <submittedName>
        <fullName evidence="2">Nuclear receptor</fullName>
    </submittedName>
</protein>